<dbReference type="GO" id="GO:0005524">
    <property type="term" value="F:ATP binding"/>
    <property type="evidence" value="ECO:0007669"/>
    <property type="project" value="UniProtKB-KW"/>
</dbReference>
<keyword evidence="5 16" id="KW-0347">Helicase</keyword>
<evidence type="ECO:0000259" key="15">
    <source>
        <dbReference type="PROSITE" id="PS51193"/>
    </source>
</evidence>
<feature type="domain" description="Helicase ATP-binding" evidence="14">
    <location>
        <begin position="38"/>
        <end position="258"/>
    </location>
</feature>
<dbReference type="SUPFAM" id="SSF52540">
    <property type="entry name" value="P-loop containing nucleoside triphosphate hydrolases"/>
    <property type="match status" value="1"/>
</dbReference>
<dbReference type="RefSeq" id="WP_109727955.1">
    <property type="nucleotide sequence ID" value="NZ_QGDI01000018.1"/>
</dbReference>
<keyword evidence="7" id="KW-0408">Iron</keyword>
<comment type="similarity">
    <text evidence="11">Belongs to the helicase family. DinG subfamily.</text>
</comment>
<dbReference type="GO" id="GO:0016818">
    <property type="term" value="F:hydrolase activity, acting on acid anhydrides, in phosphorus-containing anhydrides"/>
    <property type="evidence" value="ECO:0007669"/>
    <property type="project" value="InterPro"/>
</dbReference>
<dbReference type="Pfam" id="PF13307">
    <property type="entry name" value="Helicase_C_2"/>
    <property type="match status" value="1"/>
</dbReference>
<evidence type="ECO:0000256" key="5">
    <source>
        <dbReference type="ARBA" id="ARBA00022806"/>
    </source>
</evidence>
<dbReference type="InterPro" id="IPR006555">
    <property type="entry name" value="ATP-dep_Helicase_C"/>
</dbReference>
<keyword evidence="10" id="KW-0413">Isomerase</keyword>
<evidence type="ECO:0000256" key="10">
    <source>
        <dbReference type="ARBA" id="ARBA00023235"/>
    </source>
</evidence>
<keyword evidence="8" id="KW-0411">Iron-sulfur</keyword>
<dbReference type="SMART" id="SM00487">
    <property type="entry name" value="DEXDc"/>
    <property type="match status" value="1"/>
</dbReference>
<keyword evidence="6" id="KW-0067">ATP-binding</keyword>
<comment type="catalytic activity">
    <reaction evidence="13">
        <text>ATP + H2O = ADP + phosphate + H(+)</text>
        <dbReference type="Rhea" id="RHEA:13065"/>
        <dbReference type="ChEBI" id="CHEBI:15377"/>
        <dbReference type="ChEBI" id="CHEBI:15378"/>
        <dbReference type="ChEBI" id="CHEBI:30616"/>
        <dbReference type="ChEBI" id="CHEBI:43474"/>
        <dbReference type="ChEBI" id="CHEBI:456216"/>
        <dbReference type="EC" id="5.6.2.3"/>
    </reaction>
</comment>
<dbReference type="InterPro" id="IPR027417">
    <property type="entry name" value="P-loop_NTPase"/>
</dbReference>
<evidence type="ECO:0000256" key="13">
    <source>
        <dbReference type="ARBA" id="ARBA00048954"/>
    </source>
</evidence>
<evidence type="ECO:0000313" key="16">
    <source>
        <dbReference type="EMBL" id="PWJ09859.1"/>
    </source>
</evidence>
<evidence type="ECO:0000256" key="4">
    <source>
        <dbReference type="ARBA" id="ARBA00022801"/>
    </source>
</evidence>
<feature type="domain" description="Helicase ATP-binding" evidence="15">
    <location>
        <begin position="16"/>
        <end position="289"/>
    </location>
</feature>
<dbReference type="Pfam" id="PF06733">
    <property type="entry name" value="DEAD_2"/>
    <property type="match status" value="1"/>
</dbReference>
<evidence type="ECO:0000256" key="12">
    <source>
        <dbReference type="ARBA" id="ARBA00044969"/>
    </source>
</evidence>
<dbReference type="PANTHER" id="PTHR11472">
    <property type="entry name" value="DNA REPAIR DEAD HELICASE RAD3/XP-D SUBFAMILY MEMBER"/>
    <property type="match status" value="1"/>
</dbReference>
<evidence type="ECO:0000256" key="2">
    <source>
        <dbReference type="ARBA" id="ARBA00022723"/>
    </source>
</evidence>
<dbReference type="InterPro" id="IPR010614">
    <property type="entry name" value="RAD3-like_helicase_DEAD"/>
</dbReference>
<dbReference type="AlphaFoldDB" id="A0A315XT10"/>
<evidence type="ECO:0000256" key="6">
    <source>
        <dbReference type="ARBA" id="ARBA00022840"/>
    </source>
</evidence>
<evidence type="ECO:0000256" key="1">
    <source>
        <dbReference type="ARBA" id="ARBA00001966"/>
    </source>
</evidence>
<name>A0A315XT10_RUMFL</name>
<dbReference type="GO" id="GO:0043139">
    <property type="term" value="F:5'-3' DNA helicase activity"/>
    <property type="evidence" value="ECO:0007669"/>
    <property type="project" value="UniProtKB-EC"/>
</dbReference>
<dbReference type="SMART" id="SM00491">
    <property type="entry name" value="HELICc2"/>
    <property type="match status" value="1"/>
</dbReference>
<keyword evidence="3" id="KW-0547">Nucleotide-binding</keyword>
<comment type="cofactor">
    <cofactor evidence="1">
        <name>[4Fe-4S] cluster</name>
        <dbReference type="ChEBI" id="CHEBI:49883"/>
    </cofactor>
</comment>
<dbReference type="EC" id="5.6.2.3" evidence="12"/>
<dbReference type="GO" id="GO:0006139">
    <property type="term" value="P:nucleobase-containing compound metabolic process"/>
    <property type="evidence" value="ECO:0007669"/>
    <property type="project" value="InterPro"/>
</dbReference>
<dbReference type="EMBL" id="QGDI01000018">
    <property type="protein sequence ID" value="PWJ09859.1"/>
    <property type="molecule type" value="Genomic_DNA"/>
</dbReference>
<evidence type="ECO:0000313" key="17">
    <source>
        <dbReference type="Proteomes" id="UP000245720"/>
    </source>
</evidence>
<dbReference type="InterPro" id="IPR014001">
    <property type="entry name" value="Helicase_ATP-bd"/>
</dbReference>
<evidence type="ECO:0000256" key="8">
    <source>
        <dbReference type="ARBA" id="ARBA00023014"/>
    </source>
</evidence>
<dbReference type="Pfam" id="PF00270">
    <property type="entry name" value="DEAD"/>
    <property type="match status" value="1"/>
</dbReference>
<dbReference type="InterPro" id="IPR014013">
    <property type="entry name" value="Helic_SF1/SF2_ATP-bd_DinG/Rad3"/>
</dbReference>
<dbReference type="GO" id="GO:0051536">
    <property type="term" value="F:iron-sulfur cluster binding"/>
    <property type="evidence" value="ECO:0007669"/>
    <property type="project" value="UniProtKB-KW"/>
</dbReference>
<dbReference type="Proteomes" id="UP000245720">
    <property type="component" value="Unassembled WGS sequence"/>
</dbReference>
<sequence length="633" mass="72856">MKIMELPLDTAVSRFFDEAERNGLERRQGQVEMSQEIAQAIMNKSSLIVEAEVGIGKSIAYLVPIVQQFFRDRRQVVIATSTIALQEQLERDVHNVLKMIGVKAKVEGAKGMKNYICLREARKHRKENEEFAALFELALRGVQRKSALSVTDRAWDKVCINSVGQKCDDCKYRGRCEYLQMRERIRCNDSIVICNQNMLVSHLLNMESGRGIFKGNLSTIVVDEAHNLESKFRDAFTNSFSQREISREIMKVTSNRKNTMSRLIIETIKMIDAFFNFLKNDISQQQAAADADMKTFYYRPSLEIKKLVLKLRSNMKEIEMRTNRRLHSLQTLRDSENNANLVWLSNEHGVRINVCRKDIRRDIGRLLFSSSRSTILTSATLTSQNSGTLKDRYGYFMDSLGYPDDICISEPKKSPYNYDEHSMMYVSNKLPCPKRYNRNRYRQEAIAEIVRLLKITHGKTLILFTAKDDRDYVFGQLTSAGLPYKIMIQSSDSSQEQRLENFRKNVDSVILGTGTYWEGINVEGESLSQVIIFKLPFPVPEPIMEYKMSKAECPLLEVAVPEMVIKLKQGAGRLIRSADDKGIVSILDPRASSRIKTAYREDALSSLPENNTTENITELKRFWRKIREENKNE</sequence>
<comment type="caution">
    <text evidence="16">The sequence shown here is derived from an EMBL/GenBank/DDBJ whole genome shotgun (WGS) entry which is preliminary data.</text>
</comment>
<dbReference type="InterPro" id="IPR045028">
    <property type="entry name" value="DinG/Rad3-like"/>
</dbReference>
<dbReference type="PROSITE" id="PS51193">
    <property type="entry name" value="HELICASE_ATP_BIND_2"/>
    <property type="match status" value="1"/>
</dbReference>
<dbReference type="OrthoDB" id="9803913at2"/>
<evidence type="ECO:0000256" key="11">
    <source>
        <dbReference type="ARBA" id="ARBA00038058"/>
    </source>
</evidence>
<organism evidence="16 17">
    <name type="scientific">Ruminococcus flavefaciens</name>
    <dbReference type="NCBI Taxonomy" id="1265"/>
    <lineage>
        <taxon>Bacteria</taxon>
        <taxon>Bacillati</taxon>
        <taxon>Bacillota</taxon>
        <taxon>Clostridia</taxon>
        <taxon>Eubacteriales</taxon>
        <taxon>Oscillospiraceae</taxon>
        <taxon>Ruminococcus</taxon>
    </lineage>
</organism>
<dbReference type="InterPro" id="IPR002464">
    <property type="entry name" value="DNA/RNA_helicase_DEAH_CS"/>
</dbReference>
<proteinExistence type="inferred from homology"/>
<keyword evidence="9" id="KW-0238">DNA-binding</keyword>
<dbReference type="InterPro" id="IPR011545">
    <property type="entry name" value="DEAD/DEAH_box_helicase_dom"/>
</dbReference>
<accession>A0A315XT10</accession>
<dbReference type="PANTHER" id="PTHR11472:SF34">
    <property type="entry name" value="REGULATOR OF TELOMERE ELONGATION HELICASE 1"/>
    <property type="match status" value="1"/>
</dbReference>
<dbReference type="PROSITE" id="PS00690">
    <property type="entry name" value="DEAH_ATP_HELICASE"/>
    <property type="match status" value="1"/>
</dbReference>
<dbReference type="GO" id="GO:0046872">
    <property type="term" value="F:metal ion binding"/>
    <property type="evidence" value="ECO:0007669"/>
    <property type="project" value="UniProtKB-KW"/>
</dbReference>
<evidence type="ECO:0000256" key="3">
    <source>
        <dbReference type="ARBA" id="ARBA00022741"/>
    </source>
</evidence>
<protein>
    <recommendedName>
        <fullName evidence="12">DNA 5'-3' helicase</fullName>
        <ecNumber evidence="12">5.6.2.3</ecNumber>
    </recommendedName>
</protein>
<evidence type="ECO:0000256" key="7">
    <source>
        <dbReference type="ARBA" id="ARBA00023004"/>
    </source>
</evidence>
<reference evidence="16 17" key="1">
    <citation type="submission" date="2018-05" db="EMBL/GenBank/DDBJ databases">
        <title>The Hungate 1000. A catalogue of reference genomes from the rumen microbiome.</title>
        <authorList>
            <person name="Kelly W."/>
        </authorList>
    </citation>
    <scope>NUCLEOTIDE SEQUENCE [LARGE SCALE GENOMIC DNA]</scope>
    <source>
        <strain evidence="16 17">SAb67</strain>
    </source>
</reference>
<evidence type="ECO:0000256" key="9">
    <source>
        <dbReference type="ARBA" id="ARBA00023125"/>
    </source>
</evidence>
<keyword evidence="2" id="KW-0479">Metal-binding</keyword>
<dbReference type="GO" id="GO:0003677">
    <property type="term" value="F:DNA binding"/>
    <property type="evidence" value="ECO:0007669"/>
    <property type="project" value="UniProtKB-KW"/>
</dbReference>
<keyword evidence="4" id="KW-0378">Hydrolase</keyword>
<gene>
    <name evidence="16" type="ORF">IE37_03293</name>
</gene>
<evidence type="ECO:0000259" key="14">
    <source>
        <dbReference type="PROSITE" id="PS51192"/>
    </source>
</evidence>
<dbReference type="Gene3D" id="3.40.50.300">
    <property type="entry name" value="P-loop containing nucleotide triphosphate hydrolases"/>
    <property type="match status" value="2"/>
</dbReference>
<dbReference type="PROSITE" id="PS51192">
    <property type="entry name" value="HELICASE_ATP_BIND_1"/>
    <property type="match status" value="1"/>
</dbReference>